<feature type="signal peptide" evidence="2">
    <location>
        <begin position="1"/>
        <end position="20"/>
    </location>
</feature>
<feature type="region of interest" description="Disordered" evidence="1">
    <location>
        <begin position="223"/>
        <end position="262"/>
    </location>
</feature>
<keyword evidence="2" id="KW-0732">Signal</keyword>
<name>A0A7R9FQS5_9CRUS</name>
<sequence>MRMNSVLIPVAGWFLALGYSALVSDRQSENGFPRKYESIPPAKKMPSLVRDKRHPTGGRGFLKEDNNVPSVSLRGFLIRPEWIAQAKKNVLRNPHNFVIQSAADVEEIAARRSTREVLVSKRRFVLEAIQRLLRLRESLKKDPITNARATSLCKSLFRIAPLAVITRREVWASCRQQLPTPNPAADENSVVLEAGLEDRFSDGRLRNGKAFWVKASFLGRGTKAAEADSGTETLTKGSSTTGKEKKRGNAEPHSQQGYARPLPRLIEFASKREGKRDRVMGNESVTTTFNVRDSPPPSMCETHRHLQCARREPRITGWRGIWPGEYLHLPPPLTFFYCRV</sequence>
<evidence type="ECO:0000313" key="4">
    <source>
        <dbReference type="Proteomes" id="UP000677054"/>
    </source>
</evidence>
<feature type="compositionally biased region" description="Low complexity" evidence="1">
    <location>
        <begin position="230"/>
        <end position="241"/>
    </location>
</feature>
<feature type="chain" id="PRO_5036210577" evidence="2">
    <location>
        <begin position="21"/>
        <end position="340"/>
    </location>
</feature>
<dbReference type="Proteomes" id="UP000677054">
    <property type="component" value="Unassembled WGS sequence"/>
</dbReference>
<keyword evidence="4" id="KW-1185">Reference proteome</keyword>
<evidence type="ECO:0000256" key="1">
    <source>
        <dbReference type="SAM" id="MobiDB-lite"/>
    </source>
</evidence>
<proteinExistence type="predicted"/>
<evidence type="ECO:0000256" key="2">
    <source>
        <dbReference type="SAM" id="SignalP"/>
    </source>
</evidence>
<organism evidence="3">
    <name type="scientific">Darwinula stevensoni</name>
    <dbReference type="NCBI Taxonomy" id="69355"/>
    <lineage>
        <taxon>Eukaryota</taxon>
        <taxon>Metazoa</taxon>
        <taxon>Ecdysozoa</taxon>
        <taxon>Arthropoda</taxon>
        <taxon>Crustacea</taxon>
        <taxon>Oligostraca</taxon>
        <taxon>Ostracoda</taxon>
        <taxon>Podocopa</taxon>
        <taxon>Podocopida</taxon>
        <taxon>Darwinulocopina</taxon>
        <taxon>Darwinuloidea</taxon>
        <taxon>Darwinulidae</taxon>
        <taxon>Darwinula</taxon>
    </lineage>
</organism>
<dbReference type="EMBL" id="LR903091">
    <property type="protein sequence ID" value="CAD7251473.1"/>
    <property type="molecule type" value="Genomic_DNA"/>
</dbReference>
<dbReference type="EMBL" id="CAJPEV010003574">
    <property type="protein sequence ID" value="CAG0900054.1"/>
    <property type="molecule type" value="Genomic_DNA"/>
</dbReference>
<evidence type="ECO:0000313" key="3">
    <source>
        <dbReference type="EMBL" id="CAD7251473.1"/>
    </source>
</evidence>
<gene>
    <name evidence="3" type="ORF">DSTB1V02_LOCUS11239</name>
</gene>
<dbReference type="AlphaFoldDB" id="A0A7R9FQS5"/>
<accession>A0A7R9FQS5</accession>
<protein>
    <submittedName>
        <fullName evidence="3">Uncharacterized protein</fullName>
    </submittedName>
</protein>
<reference evidence="3" key="1">
    <citation type="submission" date="2020-11" db="EMBL/GenBank/DDBJ databases">
        <authorList>
            <person name="Tran Van P."/>
        </authorList>
    </citation>
    <scope>NUCLEOTIDE SEQUENCE</scope>
</reference>